<evidence type="ECO:0000313" key="2">
    <source>
        <dbReference type="EMBL" id="GGB89859.1"/>
    </source>
</evidence>
<sequence>MSISLNRPCASSLNCDANRAGKIATILALVLALPAQAAAAEAAPAAAGKASEAKPDLFAQQAGQLRANACAGLYSALGNGAVAGSTYTLRTEADPAAPDAHTVQGTVGMTYNLPDAKGQAAALVSAAPVGNRCEGQFVRVVPFQTGCSQVLRDFPEGSRPIGNLSGVPLYQLGGNGGQVLTIPSGETCVVISIVQGQQQL</sequence>
<keyword evidence="1" id="KW-0732">Signal</keyword>
<name>A0A916TQ68_9SPHN</name>
<proteinExistence type="predicted"/>
<evidence type="ECO:0000313" key="3">
    <source>
        <dbReference type="Proteomes" id="UP000608154"/>
    </source>
</evidence>
<reference evidence="2" key="1">
    <citation type="journal article" date="2014" name="Int. J. Syst. Evol. Microbiol.">
        <title>Complete genome sequence of Corynebacterium casei LMG S-19264T (=DSM 44701T), isolated from a smear-ripened cheese.</title>
        <authorList>
            <consortium name="US DOE Joint Genome Institute (JGI-PGF)"/>
            <person name="Walter F."/>
            <person name="Albersmeier A."/>
            <person name="Kalinowski J."/>
            <person name="Ruckert C."/>
        </authorList>
    </citation>
    <scope>NUCLEOTIDE SEQUENCE</scope>
    <source>
        <strain evidence="2">CGMCC 1.15095</strain>
    </source>
</reference>
<reference evidence="2" key="2">
    <citation type="submission" date="2020-09" db="EMBL/GenBank/DDBJ databases">
        <authorList>
            <person name="Sun Q."/>
            <person name="Zhou Y."/>
        </authorList>
    </citation>
    <scope>NUCLEOTIDE SEQUENCE</scope>
    <source>
        <strain evidence="2">CGMCC 1.15095</strain>
    </source>
</reference>
<accession>A0A916TQ68</accession>
<gene>
    <name evidence="2" type="ORF">GCM10011494_05270</name>
</gene>
<protein>
    <submittedName>
        <fullName evidence="2">Uncharacterized protein</fullName>
    </submittedName>
</protein>
<dbReference type="EMBL" id="BMHK01000002">
    <property type="protein sequence ID" value="GGB89859.1"/>
    <property type="molecule type" value="Genomic_DNA"/>
</dbReference>
<evidence type="ECO:0000256" key="1">
    <source>
        <dbReference type="SAM" id="SignalP"/>
    </source>
</evidence>
<keyword evidence="3" id="KW-1185">Reference proteome</keyword>
<dbReference type="RefSeq" id="WP_188768071.1">
    <property type="nucleotide sequence ID" value="NZ_BMHK01000002.1"/>
</dbReference>
<organism evidence="2 3">
    <name type="scientific">Novosphingobium endophyticum</name>
    <dbReference type="NCBI Taxonomy" id="1955250"/>
    <lineage>
        <taxon>Bacteria</taxon>
        <taxon>Pseudomonadati</taxon>
        <taxon>Pseudomonadota</taxon>
        <taxon>Alphaproteobacteria</taxon>
        <taxon>Sphingomonadales</taxon>
        <taxon>Sphingomonadaceae</taxon>
        <taxon>Novosphingobium</taxon>
    </lineage>
</organism>
<dbReference type="AlphaFoldDB" id="A0A916TQ68"/>
<dbReference type="Proteomes" id="UP000608154">
    <property type="component" value="Unassembled WGS sequence"/>
</dbReference>
<comment type="caution">
    <text evidence="2">The sequence shown here is derived from an EMBL/GenBank/DDBJ whole genome shotgun (WGS) entry which is preliminary data.</text>
</comment>
<feature type="signal peptide" evidence="1">
    <location>
        <begin position="1"/>
        <end position="37"/>
    </location>
</feature>
<feature type="chain" id="PRO_5038102518" evidence="1">
    <location>
        <begin position="38"/>
        <end position="200"/>
    </location>
</feature>